<sequence>GDRRDILKGDQENSSTSILQLEEATPSTTQLFEGVITGVLFRDRLATTNDVDPITRREFKTSALNGSEYFTSFEMARKIKSQMTLKIAIAGSTRSKLFDELSH</sequence>
<protein>
    <submittedName>
        <fullName evidence="2">Uncharacterized protein</fullName>
    </submittedName>
</protein>
<feature type="non-terminal residue" evidence="2">
    <location>
        <position position="1"/>
    </location>
</feature>
<feature type="compositionally biased region" description="Polar residues" evidence="1">
    <location>
        <begin position="12"/>
        <end position="23"/>
    </location>
</feature>
<feature type="compositionally biased region" description="Basic and acidic residues" evidence="1">
    <location>
        <begin position="1"/>
        <end position="11"/>
    </location>
</feature>
<dbReference type="Proteomes" id="UP000824120">
    <property type="component" value="Unassembled WGS sequence"/>
</dbReference>
<name>A0A9J5VY72_SOLCO</name>
<feature type="region of interest" description="Disordered" evidence="1">
    <location>
        <begin position="1"/>
        <end position="23"/>
    </location>
</feature>
<proteinExistence type="predicted"/>
<reference evidence="2" key="1">
    <citation type="submission" date="2020-09" db="EMBL/GenBank/DDBJ databases">
        <title>De no assembly of potato wild relative species, Solanum commersonii.</title>
        <authorList>
            <person name="Cho K."/>
        </authorList>
    </citation>
    <scope>NUCLEOTIDE SEQUENCE</scope>
    <source>
        <strain evidence="2">LZ3.2</strain>
        <tissue evidence="2">Leaf</tissue>
    </source>
</reference>
<keyword evidence="3" id="KW-1185">Reference proteome</keyword>
<gene>
    <name evidence="2" type="ORF">H5410_064858</name>
</gene>
<evidence type="ECO:0000256" key="1">
    <source>
        <dbReference type="SAM" id="MobiDB-lite"/>
    </source>
</evidence>
<evidence type="ECO:0000313" key="2">
    <source>
        <dbReference type="EMBL" id="KAG5568128.1"/>
    </source>
</evidence>
<accession>A0A9J5VY72</accession>
<comment type="caution">
    <text evidence="2">The sequence shown here is derived from an EMBL/GenBank/DDBJ whole genome shotgun (WGS) entry which is preliminary data.</text>
</comment>
<dbReference type="EMBL" id="JACXVP010000232">
    <property type="protein sequence ID" value="KAG5568128.1"/>
    <property type="molecule type" value="Genomic_DNA"/>
</dbReference>
<evidence type="ECO:0000313" key="3">
    <source>
        <dbReference type="Proteomes" id="UP000824120"/>
    </source>
</evidence>
<dbReference type="AlphaFoldDB" id="A0A9J5VY72"/>
<organism evidence="2 3">
    <name type="scientific">Solanum commersonii</name>
    <name type="common">Commerson's wild potato</name>
    <name type="synonym">Commerson's nightshade</name>
    <dbReference type="NCBI Taxonomy" id="4109"/>
    <lineage>
        <taxon>Eukaryota</taxon>
        <taxon>Viridiplantae</taxon>
        <taxon>Streptophyta</taxon>
        <taxon>Embryophyta</taxon>
        <taxon>Tracheophyta</taxon>
        <taxon>Spermatophyta</taxon>
        <taxon>Magnoliopsida</taxon>
        <taxon>eudicotyledons</taxon>
        <taxon>Gunneridae</taxon>
        <taxon>Pentapetalae</taxon>
        <taxon>asterids</taxon>
        <taxon>lamiids</taxon>
        <taxon>Solanales</taxon>
        <taxon>Solanaceae</taxon>
        <taxon>Solanoideae</taxon>
        <taxon>Solaneae</taxon>
        <taxon>Solanum</taxon>
    </lineage>
</organism>